<reference evidence="1 2" key="1">
    <citation type="submission" date="2019-05" db="EMBL/GenBank/DDBJ databases">
        <title>Complete genome sequence of Izhakiella calystegiae KSNA2, an endophyte isolated from beach morning glory (Calystegia soldanella).</title>
        <authorList>
            <person name="Jiang L."/>
            <person name="Jeong J.C."/>
            <person name="Kim C.Y."/>
            <person name="Kim D.H."/>
            <person name="Kim S.W."/>
            <person name="Lee j."/>
        </authorList>
    </citation>
    <scope>NUCLEOTIDE SEQUENCE [LARGE SCALE GENOMIC DNA]</scope>
    <source>
        <strain evidence="1 2">KSNA2</strain>
    </source>
</reference>
<dbReference type="RefSeq" id="WP_138098021.1">
    <property type="nucleotide sequence ID" value="NZ_CP040428.1"/>
</dbReference>
<evidence type="ECO:0000313" key="1">
    <source>
        <dbReference type="EMBL" id="QCT21865.1"/>
    </source>
</evidence>
<dbReference type="PANTHER" id="PTHR30632">
    <property type="entry name" value="MOLYBDATE-BINDING PERIPLASMIC PROTEIN"/>
    <property type="match status" value="1"/>
</dbReference>
<dbReference type="OrthoDB" id="516817at2"/>
<keyword evidence="2" id="KW-1185">Reference proteome</keyword>
<dbReference type="InterPro" id="IPR050682">
    <property type="entry name" value="ModA/WtpA"/>
</dbReference>
<gene>
    <name evidence="1" type="ORF">FEM41_20495</name>
</gene>
<dbReference type="EMBL" id="CP040428">
    <property type="protein sequence ID" value="QCT21865.1"/>
    <property type="molecule type" value="Genomic_DNA"/>
</dbReference>
<organism evidence="1 2">
    <name type="scientific">Jejubacter calystegiae</name>
    <dbReference type="NCBI Taxonomy" id="2579935"/>
    <lineage>
        <taxon>Bacteria</taxon>
        <taxon>Pseudomonadati</taxon>
        <taxon>Pseudomonadota</taxon>
        <taxon>Gammaproteobacteria</taxon>
        <taxon>Enterobacterales</taxon>
        <taxon>Enterobacteriaceae</taxon>
        <taxon>Jejubacter</taxon>
    </lineage>
</organism>
<dbReference type="PANTHER" id="PTHR30632:SF0">
    <property type="entry name" value="SULFATE-BINDING PROTEIN"/>
    <property type="match status" value="1"/>
</dbReference>
<name>A0A4P8YM01_9ENTR</name>
<dbReference type="SUPFAM" id="SSF53850">
    <property type="entry name" value="Periplasmic binding protein-like II"/>
    <property type="match status" value="1"/>
</dbReference>
<dbReference type="GO" id="GO:0015689">
    <property type="term" value="P:molybdate ion transport"/>
    <property type="evidence" value="ECO:0007669"/>
    <property type="project" value="TreeGrafter"/>
</dbReference>
<sequence>MTELTIYAAGSLRHAFNALLPLARRATGCAVKVEFGPAGLLRRRIELGERPALFASANLDHPRYLQNVGLVREVYPFATNRLCVTVRNTPELTEPPLLEVLCDPRWRVATSTPGDDPGGDYALQLFDRVEQQRPGKGAALAQRARALVGGARCQPLPPGRMAAEYLLNEGLADLFPGYASHAAALSAFTNLAVRMLPPALTVTARYGCGLLSGHPDARALLQVILSAEGQTCLRAHGFGGL</sequence>
<protein>
    <submittedName>
        <fullName evidence="1">Molybdenum ABC transporter substrate-binding protein</fullName>
    </submittedName>
</protein>
<dbReference type="KEGG" id="izh:FEM41_20495"/>
<dbReference type="Proteomes" id="UP000302163">
    <property type="component" value="Chromosome"/>
</dbReference>
<dbReference type="AlphaFoldDB" id="A0A4P8YM01"/>
<proteinExistence type="predicted"/>
<dbReference type="GO" id="GO:0030973">
    <property type="term" value="F:molybdate ion binding"/>
    <property type="evidence" value="ECO:0007669"/>
    <property type="project" value="TreeGrafter"/>
</dbReference>
<dbReference type="Pfam" id="PF13531">
    <property type="entry name" value="SBP_bac_11"/>
    <property type="match status" value="1"/>
</dbReference>
<accession>A0A4P8YM01</accession>
<dbReference type="Gene3D" id="3.40.190.10">
    <property type="entry name" value="Periplasmic binding protein-like II"/>
    <property type="match status" value="2"/>
</dbReference>
<evidence type="ECO:0000313" key="2">
    <source>
        <dbReference type="Proteomes" id="UP000302163"/>
    </source>
</evidence>